<sequence>MLVLTKKQAIAFETLREKGPKEAIDLIVEYRIKRKWSWSRIRPGHSVDFTPLEWVDNIELIMAMSTGEYGIEKDVWEDTKSMGEAVLRLSQGYPIRSMIDPDKVRATYHTLADLEKVQYIEIQAVWQYLNKK</sequence>
<keyword evidence="2" id="KW-1185">Reference proteome</keyword>
<accession>A0A217EQZ4</accession>
<organismHost>
    <name type="scientific">Bacillus subtilis</name>
    <dbReference type="NCBI Taxonomy" id="1423"/>
</organismHost>
<gene>
    <name evidence="1" type="ORF">Goe3_c02500</name>
</gene>
<dbReference type="EMBL" id="KY368640">
    <property type="protein sequence ID" value="APZ82491.1"/>
    <property type="molecule type" value="Genomic_DNA"/>
</dbReference>
<dbReference type="Proteomes" id="UP000221795">
    <property type="component" value="Segment"/>
</dbReference>
<evidence type="ECO:0000313" key="1">
    <source>
        <dbReference type="EMBL" id="APZ82491.1"/>
    </source>
</evidence>
<organism evidence="1 2">
    <name type="scientific">Bacillus phage vB_BsuM-Goe3</name>
    <dbReference type="NCBI Taxonomy" id="1933063"/>
    <lineage>
        <taxon>Viruses</taxon>
        <taxon>Duplodnaviria</taxon>
        <taxon>Heunggongvirae</taxon>
        <taxon>Uroviricota</taxon>
        <taxon>Caudoviricetes</taxon>
        <taxon>Herelleviridae</taxon>
        <taxon>Bastillevirinae</taxon>
        <taxon>Grisebachstrassevirus</taxon>
        <taxon>Grisebachstrassevirus goe3</taxon>
    </lineage>
</organism>
<reference evidence="1" key="1">
    <citation type="journal article" date="2017" name="Viruses">
        <title>Characterization of Bacillus subtilis Viruses vB_BsuM-Goe2 and vB_BsuM-Goe3.</title>
        <authorList>
            <person name="Willms I.M."/>
            <person name="Hoppert M."/>
            <person name="Hertel R."/>
        </authorList>
    </citation>
    <scope>NUCLEOTIDE SEQUENCE [LARGE SCALE GENOMIC DNA]</scope>
</reference>
<protein>
    <submittedName>
        <fullName evidence="1">Uncharacterized protein</fullName>
    </submittedName>
</protein>
<name>A0A217EQZ4_BPGO3</name>
<proteinExistence type="predicted"/>
<evidence type="ECO:0000313" key="2">
    <source>
        <dbReference type="Proteomes" id="UP000221795"/>
    </source>
</evidence>